<feature type="region of interest" description="Disordered" evidence="1">
    <location>
        <begin position="252"/>
        <end position="273"/>
    </location>
</feature>
<dbReference type="KEGG" id="cgr:2889784"/>
<feature type="compositionally biased region" description="Basic and acidic residues" evidence="1">
    <location>
        <begin position="328"/>
        <end position="344"/>
    </location>
</feature>
<feature type="compositionally biased region" description="Low complexity" evidence="1">
    <location>
        <begin position="252"/>
        <end position="263"/>
    </location>
</feature>
<dbReference type="RefSeq" id="XP_447793.1">
    <property type="nucleotide sequence ID" value="XM_447793.1"/>
</dbReference>
<sequence length="474" mass="53863">MINNFNFSAGSRWTSFTKKFRNVKESLTSFSVFKWKRSDKLNKFKHWFHNGAFSSKSIDVTRNIYEKPVDYSEVIEIVYGPNATLEDYEFDMEVVSNSFCSMNNIASRIPSWEDGSGSSAETVLEPQAVYKDARERGQRSLFEAYKQMYPILPYMPDGNESGELSDETNDNSVSQVCETSSIYDGSSCWEGSIAYGHDRTQQEAIDCESINSSTVSMVTIIRTKLPKECFSSVMLSDISTYATKNLDLNSDSNSSVSDFNESVPNNPSLFPSGSMKRMKKLARKHGFKNLKEAFSKDIQGRITEIHDDIREEKPEHKVEHKVELKVEHKVEHKNEESDAGRESAEETNNSCCSKAKGKLRRGWHVINKKKKKGKKSKSKKNKNKKPLGMKMPVEEFEAKVAMSSPTSVAAVINGRNHLEFLPEDNTDDKANESLDQSSPIMSEAAKYRKMIFDQIDAYFQDEEYKDGESAWTVQ</sequence>
<proteinExistence type="predicted"/>
<dbReference type="InParanoid" id="Q6FPQ1"/>
<name>Q6FPQ1_CANGA</name>
<evidence type="ECO:0000256" key="1">
    <source>
        <dbReference type="SAM" id="MobiDB-lite"/>
    </source>
</evidence>
<dbReference type="CGD" id="CAL0133584">
    <property type="gene designation" value="CAGL0J02024g"/>
</dbReference>
<gene>
    <name evidence="2 3" type="ordered locus">CAGL0J02024g</name>
</gene>
<evidence type="ECO:0000313" key="4">
    <source>
        <dbReference type="Proteomes" id="UP000002428"/>
    </source>
</evidence>
<keyword evidence="4" id="KW-1185">Reference proteome</keyword>
<accession>Q6FPQ1</accession>
<evidence type="ECO:0000313" key="3">
    <source>
        <dbReference type="EMBL" id="CAG60742.1"/>
    </source>
</evidence>
<protein>
    <submittedName>
        <fullName evidence="3">Uncharacterized protein</fullName>
    </submittedName>
</protein>
<dbReference type="HOGENOM" id="CLU_576170_0_0_1"/>
<dbReference type="Proteomes" id="UP000002428">
    <property type="component" value="Chromosome J"/>
</dbReference>
<dbReference type="VEuPathDB" id="FungiDB:CAGL0J02024g"/>
<evidence type="ECO:0000313" key="2">
    <source>
        <dbReference type="CGD" id="CAL0133584"/>
    </source>
</evidence>
<organism evidence="3 4">
    <name type="scientific">Candida glabrata (strain ATCC 2001 / BCRC 20586 / JCM 3761 / NBRC 0622 / NRRL Y-65 / CBS 138)</name>
    <name type="common">Yeast</name>
    <name type="synonym">Nakaseomyces glabratus</name>
    <dbReference type="NCBI Taxonomy" id="284593"/>
    <lineage>
        <taxon>Eukaryota</taxon>
        <taxon>Fungi</taxon>
        <taxon>Dikarya</taxon>
        <taxon>Ascomycota</taxon>
        <taxon>Saccharomycotina</taxon>
        <taxon>Saccharomycetes</taxon>
        <taxon>Saccharomycetales</taxon>
        <taxon>Saccharomycetaceae</taxon>
        <taxon>Nakaseomyces</taxon>
    </lineage>
</organism>
<dbReference type="EMBL" id="CR380956">
    <property type="protein sequence ID" value="CAG60742.1"/>
    <property type="molecule type" value="Genomic_DNA"/>
</dbReference>
<reference evidence="3 4" key="1">
    <citation type="journal article" date="2004" name="Nature">
        <title>Genome evolution in yeasts.</title>
        <authorList>
            <consortium name="Genolevures"/>
            <person name="Dujon B."/>
            <person name="Sherman D."/>
            <person name="Fischer G."/>
            <person name="Durrens P."/>
            <person name="Casaregola S."/>
            <person name="Lafontaine I."/>
            <person name="de Montigny J."/>
            <person name="Marck C."/>
            <person name="Neuveglise C."/>
            <person name="Talla E."/>
            <person name="Goffard N."/>
            <person name="Frangeul L."/>
            <person name="Aigle M."/>
            <person name="Anthouard V."/>
            <person name="Babour A."/>
            <person name="Barbe V."/>
            <person name="Barnay S."/>
            <person name="Blanchin S."/>
            <person name="Beckerich J.M."/>
            <person name="Beyne E."/>
            <person name="Bleykasten C."/>
            <person name="Boisrame A."/>
            <person name="Boyer J."/>
            <person name="Cattolico L."/>
            <person name="Confanioleri F."/>
            <person name="de Daruvar A."/>
            <person name="Despons L."/>
            <person name="Fabre E."/>
            <person name="Fairhead C."/>
            <person name="Ferry-Dumazet H."/>
            <person name="Groppi A."/>
            <person name="Hantraye F."/>
            <person name="Hennequin C."/>
            <person name="Jauniaux N."/>
            <person name="Joyet P."/>
            <person name="Kachouri R."/>
            <person name="Kerrest A."/>
            <person name="Koszul R."/>
            <person name="Lemaire M."/>
            <person name="Lesur I."/>
            <person name="Ma L."/>
            <person name="Muller H."/>
            <person name="Nicaud J.M."/>
            <person name="Nikolski M."/>
            <person name="Oztas S."/>
            <person name="Ozier-Kalogeropoulos O."/>
            <person name="Pellenz S."/>
            <person name="Potier S."/>
            <person name="Richard G.F."/>
            <person name="Straub M.L."/>
            <person name="Suleau A."/>
            <person name="Swennene D."/>
            <person name="Tekaia F."/>
            <person name="Wesolowski-Louvel M."/>
            <person name="Westhof E."/>
            <person name="Wirth B."/>
            <person name="Zeniou-Meyer M."/>
            <person name="Zivanovic I."/>
            <person name="Bolotin-Fukuhara M."/>
            <person name="Thierry A."/>
            <person name="Bouchier C."/>
            <person name="Caudron B."/>
            <person name="Scarpelli C."/>
            <person name="Gaillardin C."/>
            <person name="Weissenbach J."/>
            <person name="Wincker P."/>
            <person name="Souciet J.L."/>
        </authorList>
    </citation>
    <scope>NUCLEOTIDE SEQUENCE [LARGE SCALE GENOMIC DNA]</scope>
    <source>
        <strain evidence="4">ATCC 2001 / BCRC 20586 / JCM 3761 / NBRC 0622 / NRRL Y-65 / CBS 138</strain>
    </source>
</reference>
<dbReference type="AlphaFoldDB" id="Q6FPQ1"/>
<feature type="region of interest" description="Disordered" evidence="1">
    <location>
        <begin position="328"/>
        <end position="387"/>
    </location>
</feature>
<feature type="compositionally biased region" description="Basic residues" evidence="1">
    <location>
        <begin position="355"/>
        <end position="387"/>
    </location>
</feature>